<keyword evidence="3" id="KW-1185">Reference proteome</keyword>
<feature type="region of interest" description="Disordered" evidence="1">
    <location>
        <begin position="550"/>
        <end position="580"/>
    </location>
</feature>
<dbReference type="Gene3D" id="3.30.1380.10">
    <property type="match status" value="1"/>
</dbReference>
<feature type="compositionally biased region" description="Basic and acidic residues" evidence="1">
    <location>
        <begin position="551"/>
        <end position="561"/>
    </location>
</feature>
<gene>
    <name evidence="4" type="primary">LOC102808574</name>
</gene>
<sequence length="661" mass="75026">MTRLSILVIVCLLSYVYSDSSTGVRFPSGKVFEPITLEGDLAEEHADPFNTGSELYDSTGEENFRLSLNYHVRDYKSTASQYYRAHPVLMQCLQKVRTAMYKQGEKVIIKSGFRTKTEASISSDKHIQYLRSGSAAVIEFKQPASKTVEDLLQSVVKNCINLFHAMHRDIGVGLFADSVHVHIQGRDEDTPYYYASQDAAMNVNELEEFVAVVTDEVYEPMKTPQCDVNQHILNNGEHYPSHYDSPEAAVGALDTKVTRSMEEDFARCADRMMSNRLNSAIKYLQQMVRNQWTPEGDHLFLAVKKQAGILQRYEHFPIADLLSSECPAGDDGIYKLPDGYSQDEKDKMLLFDSDHKESRKLSAHALIGDIKSPSGRYFRISPLLIECYQSIVTRENKDRKENDPFINIIIDRAYLTNDDQVVIPDTDPRYNHHVTGRAMQIRYNQSSGLDASVYTPYKLIKRAIHKCGSHFTVKGYSIGAGLYQDSVYIDMRDNFDAWVESDQVLPNGETEEEFRNKMELWLQKSVEGRVIDPDNPARACLFSVQPQRQSPDYEHVHPEPVRRRRAAGVDPDSCQPRSDTPFCSIPRNTEISRLRSSGSRSLGNICIMTRMRLKKPWIIVLELVVLVNKVISGGIKLRIVTISSTGFLSIFTSSMTRSLSM</sequence>
<organism evidence="3 4">
    <name type="scientific">Saccoglossus kowalevskii</name>
    <name type="common">Acorn worm</name>
    <dbReference type="NCBI Taxonomy" id="10224"/>
    <lineage>
        <taxon>Eukaryota</taxon>
        <taxon>Metazoa</taxon>
        <taxon>Hemichordata</taxon>
        <taxon>Enteropneusta</taxon>
        <taxon>Harrimaniidae</taxon>
        <taxon>Saccoglossus</taxon>
    </lineage>
</organism>
<feature type="signal peptide" evidence="2">
    <location>
        <begin position="1"/>
        <end position="18"/>
    </location>
</feature>
<dbReference type="GeneID" id="102808574"/>
<dbReference type="RefSeq" id="XP_006820307.1">
    <property type="nucleotide sequence ID" value="XM_006820244.1"/>
</dbReference>
<accession>A0ABM0MJW6</accession>
<protein>
    <submittedName>
        <fullName evidence="4">Uncharacterized protein LOC102808574</fullName>
    </submittedName>
</protein>
<name>A0ABM0MJW6_SACKO</name>
<proteinExistence type="predicted"/>
<feature type="chain" id="PRO_5047278283" evidence="2">
    <location>
        <begin position="19"/>
        <end position="661"/>
    </location>
</feature>
<evidence type="ECO:0000313" key="3">
    <source>
        <dbReference type="Proteomes" id="UP000694865"/>
    </source>
</evidence>
<evidence type="ECO:0000256" key="2">
    <source>
        <dbReference type="SAM" id="SignalP"/>
    </source>
</evidence>
<reference evidence="4" key="1">
    <citation type="submission" date="2025-08" db="UniProtKB">
        <authorList>
            <consortium name="RefSeq"/>
        </authorList>
    </citation>
    <scope>IDENTIFICATION</scope>
    <source>
        <tissue evidence="4">Testes</tissue>
    </source>
</reference>
<dbReference type="InterPro" id="IPR009045">
    <property type="entry name" value="Zn_M74/Hedgehog-like"/>
</dbReference>
<evidence type="ECO:0000256" key="1">
    <source>
        <dbReference type="SAM" id="MobiDB-lite"/>
    </source>
</evidence>
<evidence type="ECO:0000313" key="4">
    <source>
        <dbReference type="RefSeq" id="XP_006820307.1"/>
    </source>
</evidence>
<keyword evidence="2" id="KW-0732">Signal</keyword>
<dbReference type="Proteomes" id="UP000694865">
    <property type="component" value="Unplaced"/>
</dbReference>